<dbReference type="OrthoDB" id="5465243at2"/>
<dbReference type="AlphaFoldDB" id="N8YD77"/>
<accession>N8YD77</accession>
<dbReference type="HOGENOM" id="CLU_086656_0_0_6"/>
<comment type="caution">
    <text evidence="2">The sequence shown here is derived from an EMBL/GenBank/DDBJ whole genome shotgun (WGS) entry which is preliminary data.</text>
</comment>
<dbReference type="PATRIC" id="fig|1120926.3.peg.1235"/>
<gene>
    <name evidence="2" type="ORF">F960_01284</name>
</gene>
<protein>
    <recommendedName>
        <fullName evidence="1">DUF6651 domain-containing protein</fullName>
    </recommendedName>
</protein>
<dbReference type="eggNOG" id="ENOG502Z8VY">
    <property type="taxonomic scope" value="Bacteria"/>
</dbReference>
<name>N8YD77_9GAMM</name>
<keyword evidence="3" id="KW-1185">Reference proteome</keyword>
<organism evidence="2 3">
    <name type="scientific">Acinetobacter gerneri DSM 14967 = CIP 107464 = MTCC 9824</name>
    <dbReference type="NCBI Taxonomy" id="1120926"/>
    <lineage>
        <taxon>Bacteria</taxon>
        <taxon>Pseudomonadati</taxon>
        <taxon>Pseudomonadota</taxon>
        <taxon>Gammaproteobacteria</taxon>
        <taxon>Moraxellales</taxon>
        <taxon>Moraxellaceae</taxon>
        <taxon>Acinetobacter</taxon>
    </lineage>
</organism>
<dbReference type="Pfam" id="PF20356">
    <property type="entry name" value="DUF6651"/>
    <property type="match status" value="1"/>
</dbReference>
<sequence length="254" mass="27838">MKLKTQTIDGKTYAEVNEQGFPIYVHDDGKEVAHDAAQTVATITRLNGEAKTNRERYEKAESTLQTFAGIDDPAAAKKALETLKNFDDKKLVDAGEVEKVKAEAIKAVEDKYAPIVQERDSFQAQLHKELIGGGFSRSKFIQDKIAVPVDMLQATFGQNFKIEDGKVVAYGVDGQKIFSRSRPGEVAEFDEALEQLVSSYQFKDQILKGGQGNGGGFGGQGNLNTGLKRSQMDAKAKSEYIQAHGQAAFLKLEK</sequence>
<evidence type="ECO:0000259" key="1">
    <source>
        <dbReference type="Pfam" id="PF20356"/>
    </source>
</evidence>
<reference evidence="2 3" key="1">
    <citation type="submission" date="2013-02" db="EMBL/GenBank/DDBJ databases">
        <title>The Genome Sequence of Acinetobacter gerneri CIP 107464.</title>
        <authorList>
            <consortium name="The Broad Institute Genome Sequencing Platform"/>
            <consortium name="The Broad Institute Genome Sequencing Center for Infectious Disease"/>
            <person name="Cerqueira G."/>
            <person name="Feldgarden M."/>
            <person name="Courvalin P."/>
            <person name="Perichon B."/>
            <person name="Grillot-Courvalin C."/>
            <person name="Clermont D."/>
            <person name="Rocha E."/>
            <person name="Yoon E.-J."/>
            <person name="Nemec A."/>
            <person name="Walker B."/>
            <person name="Young S.K."/>
            <person name="Zeng Q."/>
            <person name="Gargeya S."/>
            <person name="Fitzgerald M."/>
            <person name="Haas B."/>
            <person name="Abouelleil A."/>
            <person name="Alvarado L."/>
            <person name="Arachchi H.M."/>
            <person name="Berlin A.M."/>
            <person name="Chapman S.B."/>
            <person name="Dewar J."/>
            <person name="Goldberg J."/>
            <person name="Griggs A."/>
            <person name="Gujja S."/>
            <person name="Hansen M."/>
            <person name="Howarth C."/>
            <person name="Imamovic A."/>
            <person name="Larimer J."/>
            <person name="McCowan C."/>
            <person name="Murphy C."/>
            <person name="Neiman D."/>
            <person name="Pearson M."/>
            <person name="Priest M."/>
            <person name="Roberts A."/>
            <person name="Saif S."/>
            <person name="Shea T."/>
            <person name="Sisk P."/>
            <person name="Sykes S."/>
            <person name="Wortman J."/>
            <person name="Nusbaum C."/>
            <person name="Birren B."/>
        </authorList>
    </citation>
    <scope>NUCLEOTIDE SEQUENCE [LARGE SCALE GENOMIC DNA]</scope>
    <source>
        <strain evidence="2 3">CIP 107464</strain>
    </source>
</reference>
<dbReference type="EMBL" id="APPN01000054">
    <property type="protein sequence ID" value="ENV34546.1"/>
    <property type="molecule type" value="Genomic_DNA"/>
</dbReference>
<dbReference type="Proteomes" id="UP000013117">
    <property type="component" value="Unassembled WGS sequence"/>
</dbReference>
<evidence type="ECO:0000313" key="3">
    <source>
        <dbReference type="Proteomes" id="UP000013117"/>
    </source>
</evidence>
<dbReference type="InterPro" id="IPR046593">
    <property type="entry name" value="DUF6651"/>
</dbReference>
<evidence type="ECO:0000313" key="2">
    <source>
        <dbReference type="EMBL" id="ENV34546.1"/>
    </source>
</evidence>
<feature type="domain" description="DUF6651" evidence="1">
    <location>
        <begin position="121"/>
        <end position="216"/>
    </location>
</feature>
<proteinExistence type="predicted"/>
<dbReference type="GeneID" id="84208685"/>
<dbReference type="RefSeq" id="WP_004859259.1">
    <property type="nucleotide sequence ID" value="NZ_ASYY01000054.1"/>
</dbReference>